<feature type="region of interest" description="Disordered" evidence="2">
    <location>
        <begin position="629"/>
        <end position="672"/>
    </location>
</feature>
<accession>A0AAN6S621</accession>
<name>A0AAN6S621_9PEZI</name>
<feature type="region of interest" description="Disordered" evidence="2">
    <location>
        <begin position="930"/>
        <end position="961"/>
    </location>
</feature>
<feature type="region of interest" description="Disordered" evidence="2">
    <location>
        <begin position="491"/>
        <end position="515"/>
    </location>
</feature>
<gene>
    <name evidence="5" type="ORF">QBC46DRAFT_104566</name>
</gene>
<evidence type="ECO:0000256" key="2">
    <source>
        <dbReference type="SAM" id="MobiDB-lite"/>
    </source>
</evidence>
<comment type="caution">
    <text evidence="5">The sequence shown here is derived from an EMBL/GenBank/DDBJ whole genome shotgun (WGS) entry which is preliminary data.</text>
</comment>
<keyword evidence="6" id="KW-1185">Reference proteome</keyword>
<feature type="compositionally biased region" description="Low complexity" evidence="2">
    <location>
        <begin position="738"/>
        <end position="774"/>
    </location>
</feature>
<feature type="region of interest" description="Disordered" evidence="2">
    <location>
        <begin position="270"/>
        <end position="292"/>
    </location>
</feature>
<feature type="coiled-coil region" evidence="1">
    <location>
        <begin position="450"/>
        <end position="484"/>
    </location>
</feature>
<dbReference type="AlphaFoldDB" id="A0AAN6S621"/>
<feature type="compositionally biased region" description="Pro residues" evidence="2">
    <location>
        <begin position="276"/>
        <end position="286"/>
    </location>
</feature>
<dbReference type="Proteomes" id="UP001303473">
    <property type="component" value="Unassembled WGS sequence"/>
</dbReference>
<evidence type="ECO:0000259" key="4">
    <source>
        <dbReference type="Pfam" id="PF25289"/>
    </source>
</evidence>
<dbReference type="InterPro" id="IPR057199">
    <property type="entry name" value="DUF7877"/>
</dbReference>
<feature type="region of interest" description="Disordered" evidence="2">
    <location>
        <begin position="575"/>
        <end position="613"/>
    </location>
</feature>
<evidence type="ECO:0000256" key="1">
    <source>
        <dbReference type="SAM" id="Coils"/>
    </source>
</evidence>
<sequence length="980" mass="105178">MASPAVAVPQVNGVAALSRPDSPASSINSSTKRKRDSSDDRESEVNESQGAKPTVNGVHTSPSQKSLVRDFFDVLQSFDTSGPAILKLPLPDTFFDGEPSAKRAKSEENTKPTTITDKVMQDAYETLDGLVSDISQAVKSHVKELETAGPDADPRANDEAIAKAIAFKNKAFELCRRELAYPYVPRPSQQKTDLREALPPSATGGLVLTTFGAAPTLKPLFTSLQRATTPDGVLRPLADNTLPNGISTTRILPDAPAASEKSTRTLTLGELFPSPRNLPPLQPPKAPKNTTKSNVLTFYHPELTEKSKYRQGTYFSQNITTGHWLDYSNATPTTHAKTKQRERAQSLAGVKPSSTELEMSEMEALFRGAFSSFAPCKDDSAAIIPSSQVRGIWWQRVGRRNFERLVESEVPDEEAEDGAATDSAIGMEIDEELVKEAIDNWDESAIDPSLDEVMGKKSDYDKEVDDLLEEVSDLIETLASYQRNRNLTLPTSQDRYSADPVNGDMLRNGSLSHQPSEEEMMTYQALKAQLSMIIQTLPPYAVARLNSDKLAELSVSTKIEVRTDEYKGVMEEDEPARLARQAAQAAASTSQRQTHRAPSVSGASPYANHQYSGQFAPSARPIANAQHYPQTPVRPQAPNMYSQTGPPSLAIQRPHPSSQQRPVPATQYRPQNSYGYAPQLAKAQTPYGHANVPQYAATPGQPRMAPHPGGYSNVPLPQPGNANHRYPSGGGFPNAGFPQPQQMQPQPVQHLPVAQHSPHPAQLAQQPQHHAQQPGFPQYTNGAAPMPRTISPQVALAHPYSPSPTPPQQPQQIPRPAYGSPAQGIPANPVPVQRHPVMPGSAGGTPQSGAVGGTYSGVMPSVQQRQVMAQAQARADAEQRVSGHMGKVAQGEVVGLAGIGLGGSVDVHKIAAAKAMQMGNNMTPSPKLPIQQQAAPSPVNGTPMSVPPPVGSPLVPQQATPATQVAPVAPVANVGFKPSA</sequence>
<protein>
    <submittedName>
        <fullName evidence="5">Uncharacterized protein</fullName>
    </submittedName>
</protein>
<feature type="domain" description="DUF7877" evidence="4">
    <location>
        <begin position="64"/>
        <end position="173"/>
    </location>
</feature>
<feature type="domain" description="DUF7785" evidence="3">
    <location>
        <begin position="461"/>
        <end position="561"/>
    </location>
</feature>
<evidence type="ECO:0000313" key="6">
    <source>
        <dbReference type="Proteomes" id="UP001303473"/>
    </source>
</evidence>
<dbReference type="EMBL" id="MU853784">
    <property type="protein sequence ID" value="KAK3941358.1"/>
    <property type="molecule type" value="Genomic_DNA"/>
</dbReference>
<organism evidence="5 6">
    <name type="scientific">Diplogelasinospora grovesii</name>
    <dbReference type="NCBI Taxonomy" id="303347"/>
    <lineage>
        <taxon>Eukaryota</taxon>
        <taxon>Fungi</taxon>
        <taxon>Dikarya</taxon>
        <taxon>Ascomycota</taxon>
        <taxon>Pezizomycotina</taxon>
        <taxon>Sordariomycetes</taxon>
        <taxon>Sordariomycetidae</taxon>
        <taxon>Sordariales</taxon>
        <taxon>Diplogelasinosporaceae</taxon>
        <taxon>Diplogelasinospora</taxon>
    </lineage>
</organism>
<dbReference type="InterPro" id="IPR056687">
    <property type="entry name" value="DUF7785"/>
</dbReference>
<feature type="compositionally biased region" description="Low complexity" evidence="2">
    <location>
        <begin position="952"/>
        <end position="961"/>
    </location>
</feature>
<reference evidence="6" key="1">
    <citation type="journal article" date="2023" name="Mol. Phylogenet. Evol.">
        <title>Genome-scale phylogeny and comparative genomics of the fungal order Sordariales.</title>
        <authorList>
            <person name="Hensen N."/>
            <person name="Bonometti L."/>
            <person name="Westerberg I."/>
            <person name="Brannstrom I.O."/>
            <person name="Guillou S."/>
            <person name="Cros-Aarteil S."/>
            <person name="Calhoun S."/>
            <person name="Haridas S."/>
            <person name="Kuo A."/>
            <person name="Mondo S."/>
            <person name="Pangilinan J."/>
            <person name="Riley R."/>
            <person name="LaButti K."/>
            <person name="Andreopoulos B."/>
            <person name="Lipzen A."/>
            <person name="Chen C."/>
            <person name="Yan M."/>
            <person name="Daum C."/>
            <person name="Ng V."/>
            <person name="Clum A."/>
            <person name="Steindorff A."/>
            <person name="Ohm R.A."/>
            <person name="Martin F."/>
            <person name="Silar P."/>
            <person name="Natvig D.O."/>
            <person name="Lalanne C."/>
            <person name="Gautier V."/>
            <person name="Ament-Velasquez S.L."/>
            <person name="Kruys A."/>
            <person name="Hutchinson M.I."/>
            <person name="Powell A.J."/>
            <person name="Barry K."/>
            <person name="Miller A.N."/>
            <person name="Grigoriev I.V."/>
            <person name="Debuchy R."/>
            <person name="Gladieux P."/>
            <person name="Hiltunen Thoren M."/>
            <person name="Johannesson H."/>
        </authorList>
    </citation>
    <scope>NUCLEOTIDE SEQUENCE [LARGE SCALE GENOMIC DNA]</scope>
    <source>
        <strain evidence="6">CBS 340.73</strain>
    </source>
</reference>
<feature type="compositionally biased region" description="Low complexity" evidence="2">
    <location>
        <begin position="579"/>
        <end position="592"/>
    </location>
</feature>
<feature type="compositionally biased region" description="Polar residues" evidence="2">
    <location>
        <begin position="930"/>
        <end position="942"/>
    </location>
</feature>
<feature type="region of interest" description="Disordered" evidence="2">
    <location>
        <begin position="1"/>
        <end position="63"/>
    </location>
</feature>
<dbReference type="Pfam" id="PF25289">
    <property type="entry name" value="DUF7877"/>
    <property type="match status" value="1"/>
</dbReference>
<keyword evidence="1" id="KW-0175">Coiled coil</keyword>
<evidence type="ECO:0000259" key="3">
    <source>
        <dbReference type="Pfam" id="PF25009"/>
    </source>
</evidence>
<proteinExistence type="predicted"/>
<feature type="region of interest" description="Disordered" evidence="2">
    <location>
        <begin position="698"/>
        <end position="857"/>
    </location>
</feature>
<evidence type="ECO:0000313" key="5">
    <source>
        <dbReference type="EMBL" id="KAK3941358.1"/>
    </source>
</evidence>
<dbReference type="Pfam" id="PF25009">
    <property type="entry name" value="DUF7785"/>
    <property type="match status" value="1"/>
</dbReference>